<comment type="caution">
    <text evidence="1">The sequence shown here is derived from an EMBL/GenBank/DDBJ whole genome shotgun (WGS) entry which is preliminary data.</text>
</comment>
<evidence type="ECO:0000313" key="2">
    <source>
        <dbReference type="Proteomes" id="UP000789831"/>
    </source>
</evidence>
<proteinExistence type="predicted"/>
<sequence>METSRNITMLGFLHIEFEEGVRTIEIPKWYSRSEENGATSQLAYNETDSSSAG</sequence>
<dbReference type="AlphaFoldDB" id="A0A9N9BYP5"/>
<gene>
    <name evidence="1" type="ORF">AGERDE_LOCUS8218</name>
</gene>
<reference evidence="1" key="1">
    <citation type="submission" date="2021-06" db="EMBL/GenBank/DDBJ databases">
        <authorList>
            <person name="Kallberg Y."/>
            <person name="Tangrot J."/>
            <person name="Rosling A."/>
        </authorList>
    </citation>
    <scope>NUCLEOTIDE SEQUENCE</scope>
    <source>
        <strain evidence="1">MT106</strain>
    </source>
</reference>
<name>A0A9N9BYP5_9GLOM</name>
<accession>A0A9N9BYP5</accession>
<dbReference type="EMBL" id="CAJVPL010001683">
    <property type="protein sequence ID" value="CAG8582964.1"/>
    <property type="molecule type" value="Genomic_DNA"/>
</dbReference>
<protein>
    <submittedName>
        <fullName evidence="1">698_t:CDS:1</fullName>
    </submittedName>
</protein>
<keyword evidence="2" id="KW-1185">Reference proteome</keyword>
<organism evidence="1 2">
    <name type="scientific">Ambispora gerdemannii</name>
    <dbReference type="NCBI Taxonomy" id="144530"/>
    <lineage>
        <taxon>Eukaryota</taxon>
        <taxon>Fungi</taxon>
        <taxon>Fungi incertae sedis</taxon>
        <taxon>Mucoromycota</taxon>
        <taxon>Glomeromycotina</taxon>
        <taxon>Glomeromycetes</taxon>
        <taxon>Archaeosporales</taxon>
        <taxon>Ambisporaceae</taxon>
        <taxon>Ambispora</taxon>
    </lineage>
</organism>
<dbReference type="Proteomes" id="UP000789831">
    <property type="component" value="Unassembled WGS sequence"/>
</dbReference>
<evidence type="ECO:0000313" key="1">
    <source>
        <dbReference type="EMBL" id="CAG8582964.1"/>
    </source>
</evidence>